<keyword evidence="1" id="KW-0732">Signal</keyword>
<evidence type="ECO:0000313" key="2">
    <source>
        <dbReference type="EMBL" id="SHJ17650.1"/>
    </source>
</evidence>
<dbReference type="Pfam" id="PF14125">
    <property type="entry name" value="DUF4292"/>
    <property type="match status" value="1"/>
</dbReference>
<proteinExistence type="predicted"/>
<dbReference type="AlphaFoldDB" id="A0A1M6H653"/>
<dbReference type="PROSITE" id="PS51257">
    <property type="entry name" value="PROKAR_LIPOPROTEIN"/>
    <property type="match status" value="1"/>
</dbReference>
<dbReference type="STRING" id="1118202.SAMN05443429_11140"/>
<dbReference type="Proteomes" id="UP000184335">
    <property type="component" value="Unassembled WGS sequence"/>
</dbReference>
<accession>A0A1M6H653</accession>
<protein>
    <recommendedName>
        <fullName evidence="4">DUF4292 domain-containing protein</fullName>
    </recommendedName>
</protein>
<keyword evidence="3" id="KW-1185">Reference proteome</keyword>
<dbReference type="OrthoDB" id="849114at2"/>
<dbReference type="InterPro" id="IPR025634">
    <property type="entry name" value="DUF4292"/>
</dbReference>
<evidence type="ECO:0000313" key="3">
    <source>
        <dbReference type="Proteomes" id="UP000184335"/>
    </source>
</evidence>
<dbReference type="RefSeq" id="WP_073180713.1">
    <property type="nucleotide sequence ID" value="NZ_FQYI01000011.1"/>
</dbReference>
<sequence>MKKLALIIATASLLAACNSVPKSHPQETPTVSVNSKAELFSAANRKKNFGQVKISSKINVETDRTVPRLNGTIYIEEGQKIWVNVSAAFINVARALITNQGVKAYESINKEFVDEDFSYLNKLLSTNFINYQSFQDLLLGRTFIDVNAREFSVAETSQGYIFSSTKPNKISADGKTFEYTAKLVYNKNFELNSVEINEKNYGESVFIQYGNRMETSAGSLPKNVKIITKGKKPVEISLENTKFDFAKMNAPFSVPQNYKKKEIR</sequence>
<organism evidence="2 3">
    <name type="scientific">Cruoricaptor ignavus</name>
    <dbReference type="NCBI Taxonomy" id="1118202"/>
    <lineage>
        <taxon>Bacteria</taxon>
        <taxon>Pseudomonadati</taxon>
        <taxon>Bacteroidota</taxon>
        <taxon>Flavobacteriia</taxon>
        <taxon>Flavobacteriales</taxon>
        <taxon>Weeksellaceae</taxon>
        <taxon>Cruoricaptor</taxon>
    </lineage>
</organism>
<evidence type="ECO:0000256" key="1">
    <source>
        <dbReference type="SAM" id="SignalP"/>
    </source>
</evidence>
<evidence type="ECO:0008006" key="4">
    <source>
        <dbReference type="Google" id="ProtNLM"/>
    </source>
</evidence>
<name>A0A1M6H653_9FLAO</name>
<dbReference type="EMBL" id="FQYI01000011">
    <property type="protein sequence ID" value="SHJ17650.1"/>
    <property type="molecule type" value="Genomic_DNA"/>
</dbReference>
<feature type="signal peptide" evidence="1">
    <location>
        <begin position="1"/>
        <end position="15"/>
    </location>
</feature>
<reference evidence="2 3" key="1">
    <citation type="submission" date="2016-11" db="EMBL/GenBank/DDBJ databases">
        <authorList>
            <person name="Jaros S."/>
            <person name="Januszkiewicz K."/>
            <person name="Wedrychowicz H."/>
        </authorList>
    </citation>
    <scope>NUCLEOTIDE SEQUENCE [LARGE SCALE GENOMIC DNA]</scope>
    <source>
        <strain evidence="2 3">DSM 25479</strain>
    </source>
</reference>
<feature type="chain" id="PRO_5012635665" description="DUF4292 domain-containing protein" evidence="1">
    <location>
        <begin position="16"/>
        <end position="264"/>
    </location>
</feature>
<gene>
    <name evidence="2" type="ORF">SAMN05443429_11140</name>
</gene>